<keyword evidence="2" id="KW-0472">Membrane</keyword>
<keyword evidence="2" id="KW-1133">Transmembrane helix</keyword>
<dbReference type="OrthoDB" id="2377581at2759"/>
<keyword evidence="1" id="KW-0175">Coiled coil</keyword>
<organism evidence="3 4">
    <name type="scientific">Mortierella polycephala</name>
    <dbReference type="NCBI Taxonomy" id="41804"/>
    <lineage>
        <taxon>Eukaryota</taxon>
        <taxon>Fungi</taxon>
        <taxon>Fungi incertae sedis</taxon>
        <taxon>Mucoromycota</taxon>
        <taxon>Mortierellomycotina</taxon>
        <taxon>Mortierellomycetes</taxon>
        <taxon>Mortierellales</taxon>
        <taxon>Mortierellaceae</taxon>
        <taxon>Mortierella</taxon>
    </lineage>
</organism>
<evidence type="ECO:0000313" key="3">
    <source>
        <dbReference type="EMBL" id="KAG0263704.1"/>
    </source>
</evidence>
<dbReference type="EMBL" id="JAAAJA010000068">
    <property type="protein sequence ID" value="KAG0263704.1"/>
    <property type="molecule type" value="Genomic_DNA"/>
</dbReference>
<feature type="transmembrane region" description="Helical" evidence="2">
    <location>
        <begin position="21"/>
        <end position="38"/>
    </location>
</feature>
<dbReference type="Proteomes" id="UP000726737">
    <property type="component" value="Unassembled WGS sequence"/>
</dbReference>
<sequence length="264" mass="30021">MLHLLHSCQYVRCENTSNFPSHFYSAIVATFLYMGGRYDSINDELDSENWAFLTMMMVYFFFTVILMLNVLIALINAAFIDGDETWNLVWLENRLHVIESVENLTFNIPGFREHFNYFPNEVYYTATTKEIEEYQNQYLTDDLNNVPMRCASPEPSSLALAKPNIIQSGKTYVPSIADTSEAAENSMKEELKEQLAVQMQAQAKALQDQVQASVEKESEALQARIEKQIQAALQEQSVAHQTQMKEIQAMLATFLASKADVGPS</sequence>
<feature type="coiled-coil region" evidence="1">
    <location>
        <begin position="196"/>
        <end position="231"/>
    </location>
</feature>
<feature type="transmembrane region" description="Helical" evidence="2">
    <location>
        <begin position="50"/>
        <end position="75"/>
    </location>
</feature>
<dbReference type="AlphaFoldDB" id="A0A9P6Q9M2"/>
<evidence type="ECO:0000313" key="4">
    <source>
        <dbReference type="Proteomes" id="UP000726737"/>
    </source>
</evidence>
<evidence type="ECO:0000256" key="2">
    <source>
        <dbReference type="SAM" id="Phobius"/>
    </source>
</evidence>
<accession>A0A9P6Q9M2</accession>
<keyword evidence="2" id="KW-0812">Transmembrane</keyword>
<proteinExistence type="predicted"/>
<keyword evidence="4" id="KW-1185">Reference proteome</keyword>
<name>A0A9P6Q9M2_9FUNG</name>
<comment type="caution">
    <text evidence="3">The sequence shown here is derived from an EMBL/GenBank/DDBJ whole genome shotgun (WGS) entry which is preliminary data.</text>
</comment>
<reference evidence="3" key="1">
    <citation type="journal article" date="2020" name="Fungal Divers.">
        <title>Resolving the Mortierellaceae phylogeny through synthesis of multi-gene phylogenetics and phylogenomics.</title>
        <authorList>
            <person name="Vandepol N."/>
            <person name="Liber J."/>
            <person name="Desiro A."/>
            <person name="Na H."/>
            <person name="Kennedy M."/>
            <person name="Barry K."/>
            <person name="Grigoriev I.V."/>
            <person name="Miller A.N."/>
            <person name="O'Donnell K."/>
            <person name="Stajich J.E."/>
            <person name="Bonito G."/>
        </authorList>
    </citation>
    <scope>NUCLEOTIDE SEQUENCE</scope>
    <source>
        <strain evidence="3">KOD948</strain>
    </source>
</reference>
<evidence type="ECO:0008006" key="5">
    <source>
        <dbReference type="Google" id="ProtNLM"/>
    </source>
</evidence>
<gene>
    <name evidence="3" type="ORF">BG011_008307</name>
</gene>
<evidence type="ECO:0000256" key="1">
    <source>
        <dbReference type="SAM" id="Coils"/>
    </source>
</evidence>
<protein>
    <recommendedName>
        <fullName evidence="5">Ion transport domain-containing protein</fullName>
    </recommendedName>
</protein>